<comment type="caution">
    <text evidence="1">The sequence shown here is derived from an EMBL/GenBank/DDBJ whole genome shotgun (WGS) entry which is preliminary data.</text>
</comment>
<name>A0AAV5LGZ6_9ROSI</name>
<reference evidence="1 2" key="1">
    <citation type="journal article" date="2021" name="Commun. Biol.">
        <title>The genome of Shorea leprosula (Dipterocarpaceae) highlights the ecological relevance of drought in aseasonal tropical rainforests.</title>
        <authorList>
            <person name="Ng K.K.S."/>
            <person name="Kobayashi M.J."/>
            <person name="Fawcett J.A."/>
            <person name="Hatakeyama M."/>
            <person name="Paape T."/>
            <person name="Ng C.H."/>
            <person name="Ang C.C."/>
            <person name="Tnah L.H."/>
            <person name="Lee C.T."/>
            <person name="Nishiyama T."/>
            <person name="Sese J."/>
            <person name="O'Brien M.J."/>
            <person name="Copetti D."/>
            <person name="Mohd Noor M.I."/>
            <person name="Ong R.C."/>
            <person name="Putra M."/>
            <person name="Sireger I.Z."/>
            <person name="Indrioko S."/>
            <person name="Kosugi Y."/>
            <person name="Izuno A."/>
            <person name="Isagi Y."/>
            <person name="Lee S.L."/>
            <person name="Shimizu K.K."/>
        </authorList>
    </citation>
    <scope>NUCLEOTIDE SEQUENCE [LARGE SCALE GENOMIC DNA]</scope>
    <source>
        <strain evidence="1">214</strain>
    </source>
</reference>
<evidence type="ECO:0000313" key="2">
    <source>
        <dbReference type="Proteomes" id="UP001054252"/>
    </source>
</evidence>
<gene>
    <name evidence="1" type="ORF">SLEP1_g44320</name>
</gene>
<accession>A0AAV5LGZ6</accession>
<keyword evidence="2" id="KW-1185">Reference proteome</keyword>
<sequence>MTSSSSVVAHKVLSKTACNHLQKKLVKWQVNPPTGFKRQVTDNLQSCLFVGDRGGANADSKMERQRGHHASLWRQLGGRVEVQNLQTH</sequence>
<dbReference type="EMBL" id="BPVZ01000115">
    <property type="protein sequence ID" value="GKV36159.1"/>
    <property type="molecule type" value="Genomic_DNA"/>
</dbReference>
<protein>
    <submittedName>
        <fullName evidence="1">Uncharacterized protein</fullName>
    </submittedName>
</protein>
<proteinExistence type="predicted"/>
<dbReference type="AlphaFoldDB" id="A0AAV5LGZ6"/>
<organism evidence="1 2">
    <name type="scientific">Rubroshorea leprosula</name>
    <dbReference type="NCBI Taxonomy" id="152421"/>
    <lineage>
        <taxon>Eukaryota</taxon>
        <taxon>Viridiplantae</taxon>
        <taxon>Streptophyta</taxon>
        <taxon>Embryophyta</taxon>
        <taxon>Tracheophyta</taxon>
        <taxon>Spermatophyta</taxon>
        <taxon>Magnoliopsida</taxon>
        <taxon>eudicotyledons</taxon>
        <taxon>Gunneridae</taxon>
        <taxon>Pentapetalae</taxon>
        <taxon>rosids</taxon>
        <taxon>malvids</taxon>
        <taxon>Malvales</taxon>
        <taxon>Dipterocarpaceae</taxon>
        <taxon>Rubroshorea</taxon>
    </lineage>
</organism>
<evidence type="ECO:0000313" key="1">
    <source>
        <dbReference type="EMBL" id="GKV36159.1"/>
    </source>
</evidence>
<dbReference type="Proteomes" id="UP001054252">
    <property type="component" value="Unassembled WGS sequence"/>
</dbReference>